<accession>A0A1Y6FHD0</accession>
<reference evidence="3" key="1">
    <citation type="submission" date="2017-04" db="EMBL/GenBank/DDBJ databases">
        <authorList>
            <person name="Varghese N."/>
            <person name="Submissions S."/>
        </authorList>
    </citation>
    <scope>NUCLEOTIDE SEQUENCE [LARGE SCALE GENOMIC DNA]</scope>
</reference>
<dbReference type="Proteomes" id="UP000194474">
    <property type="component" value="Unassembled WGS sequence"/>
</dbReference>
<dbReference type="SUPFAM" id="SSF54909">
    <property type="entry name" value="Dimeric alpha+beta barrel"/>
    <property type="match status" value="1"/>
</dbReference>
<dbReference type="PROSITE" id="PS51725">
    <property type="entry name" value="ABM"/>
    <property type="match status" value="1"/>
</dbReference>
<proteinExistence type="predicted"/>
<dbReference type="RefSeq" id="WP_086470524.1">
    <property type="nucleotide sequence ID" value="NZ_FXWK01000001.1"/>
</dbReference>
<dbReference type="PANTHER" id="PTHR33336">
    <property type="entry name" value="QUINOL MONOOXYGENASE YGIN-RELATED"/>
    <property type="match status" value="1"/>
</dbReference>
<dbReference type="InterPro" id="IPR011008">
    <property type="entry name" value="Dimeric_a/b-barrel"/>
</dbReference>
<dbReference type="AlphaFoldDB" id="A0A1Y6FHD0"/>
<dbReference type="EMBL" id="FXWK01000001">
    <property type="protein sequence ID" value="SMQ74265.1"/>
    <property type="molecule type" value="Genomic_DNA"/>
</dbReference>
<dbReference type="Gene3D" id="3.30.70.100">
    <property type="match status" value="1"/>
</dbReference>
<gene>
    <name evidence="2" type="ORF">SAMN06295905_2290</name>
</gene>
<dbReference type="GO" id="GO:0005829">
    <property type="term" value="C:cytosol"/>
    <property type="evidence" value="ECO:0007669"/>
    <property type="project" value="TreeGrafter"/>
</dbReference>
<sequence length="111" mass="12196">MDVLARLPADRAVTLIAEFTARPGKADAVDALLAGLAQKVRQEPGNIVFDCHRRLDDPARFVVYEVYQDRAAFEAHIGADYGAVFNAALRELITEPNSVLTFLQPLSTIVQ</sequence>
<organism evidence="2 3">
    <name type="scientific">Devosia lucknowensis</name>
    <dbReference type="NCBI Taxonomy" id="1096929"/>
    <lineage>
        <taxon>Bacteria</taxon>
        <taxon>Pseudomonadati</taxon>
        <taxon>Pseudomonadota</taxon>
        <taxon>Alphaproteobacteria</taxon>
        <taxon>Hyphomicrobiales</taxon>
        <taxon>Devosiaceae</taxon>
        <taxon>Devosia</taxon>
    </lineage>
</organism>
<keyword evidence="2" id="KW-0503">Monooxygenase</keyword>
<name>A0A1Y6FHD0_9HYPH</name>
<dbReference type="Pfam" id="PF03992">
    <property type="entry name" value="ABM"/>
    <property type="match status" value="1"/>
</dbReference>
<dbReference type="InterPro" id="IPR007138">
    <property type="entry name" value="ABM_dom"/>
</dbReference>
<keyword evidence="2" id="KW-0560">Oxidoreductase</keyword>
<protein>
    <submittedName>
        <fullName evidence="2">Quinol monooxygenase YgiN</fullName>
    </submittedName>
</protein>
<dbReference type="GO" id="GO:0004497">
    <property type="term" value="F:monooxygenase activity"/>
    <property type="evidence" value="ECO:0007669"/>
    <property type="project" value="UniProtKB-KW"/>
</dbReference>
<keyword evidence="3" id="KW-1185">Reference proteome</keyword>
<dbReference type="InterPro" id="IPR050744">
    <property type="entry name" value="AI-2_Isomerase_LsrG"/>
</dbReference>
<evidence type="ECO:0000313" key="3">
    <source>
        <dbReference type="Proteomes" id="UP000194474"/>
    </source>
</evidence>
<dbReference type="OrthoDB" id="9812192at2"/>
<dbReference type="PANTHER" id="PTHR33336:SF3">
    <property type="entry name" value="ABM DOMAIN-CONTAINING PROTEIN"/>
    <property type="match status" value="1"/>
</dbReference>
<evidence type="ECO:0000259" key="1">
    <source>
        <dbReference type="PROSITE" id="PS51725"/>
    </source>
</evidence>
<feature type="domain" description="ABM" evidence="1">
    <location>
        <begin position="13"/>
        <end position="102"/>
    </location>
</feature>
<evidence type="ECO:0000313" key="2">
    <source>
        <dbReference type="EMBL" id="SMQ74265.1"/>
    </source>
</evidence>